<dbReference type="SMART" id="SM01012">
    <property type="entry name" value="ANTAR"/>
    <property type="match status" value="1"/>
</dbReference>
<dbReference type="Gene3D" id="3.30.750.24">
    <property type="entry name" value="STAS domain"/>
    <property type="match status" value="1"/>
</dbReference>
<dbReference type="SUPFAM" id="SSF52172">
    <property type="entry name" value="CheY-like"/>
    <property type="match status" value="1"/>
</dbReference>
<dbReference type="GO" id="GO:0003723">
    <property type="term" value="F:RNA binding"/>
    <property type="evidence" value="ECO:0007669"/>
    <property type="project" value="InterPro"/>
</dbReference>
<dbReference type="AlphaFoldDB" id="A0A1I5KDI7"/>
<dbReference type="CDD" id="cd07043">
    <property type="entry name" value="STAS_anti-anti-sigma_factors"/>
    <property type="match status" value="1"/>
</dbReference>
<sequence length="228" mass="24732">MKAVLGQARGPLSVGVERGPSVVTVTAVGEVDRDTTPLWREAWNGLWRAGVTAPVVLADLTRVTFFGSSGSIVLREVHDEARKAGLTLVVAASRPVRRSSQIIGIDARIALCTTLDEARAHATRAEKRIAHWEPMPPPREGASPAELVRHLRAENKQLREALDSRVVLEQAKGMLMARHEVTPDEAFELLRQLSQHTNVKLRDLAAQVLDTAVPAAGLSRAAGCRRGT</sequence>
<evidence type="ECO:0000313" key="3">
    <source>
        <dbReference type="EMBL" id="SFO82813.1"/>
    </source>
</evidence>
<evidence type="ECO:0000259" key="1">
    <source>
        <dbReference type="PROSITE" id="PS50801"/>
    </source>
</evidence>
<protein>
    <submittedName>
        <fullName evidence="3">Anti-anti-sigma factor</fullName>
    </submittedName>
</protein>
<dbReference type="Pfam" id="PF01740">
    <property type="entry name" value="STAS"/>
    <property type="match status" value="1"/>
</dbReference>
<accession>A0A1I5KDI7</accession>
<dbReference type="Pfam" id="PF03861">
    <property type="entry name" value="ANTAR"/>
    <property type="match status" value="1"/>
</dbReference>
<dbReference type="PROSITE" id="PS50801">
    <property type="entry name" value="STAS"/>
    <property type="match status" value="1"/>
</dbReference>
<dbReference type="InterPro" id="IPR011006">
    <property type="entry name" value="CheY-like_superfamily"/>
</dbReference>
<name>A0A1I5KDI7_9PSEU</name>
<dbReference type="STRING" id="112413.SAMN05421854_103131"/>
<organism evidence="3 4">
    <name type="scientific">Amycolatopsis rubida</name>
    <dbReference type="NCBI Taxonomy" id="112413"/>
    <lineage>
        <taxon>Bacteria</taxon>
        <taxon>Bacillati</taxon>
        <taxon>Actinomycetota</taxon>
        <taxon>Actinomycetes</taxon>
        <taxon>Pseudonocardiales</taxon>
        <taxon>Pseudonocardiaceae</taxon>
        <taxon>Amycolatopsis</taxon>
    </lineage>
</organism>
<evidence type="ECO:0000313" key="4">
    <source>
        <dbReference type="Proteomes" id="UP000199137"/>
    </source>
</evidence>
<reference evidence="3 4" key="1">
    <citation type="submission" date="2016-10" db="EMBL/GenBank/DDBJ databases">
        <authorList>
            <person name="de Groot N.N."/>
        </authorList>
    </citation>
    <scope>NUCLEOTIDE SEQUENCE [LARGE SCALE GENOMIC DNA]</scope>
    <source>
        <strain evidence="3 4">DSM 44637</strain>
    </source>
</reference>
<dbReference type="InterPro" id="IPR036388">
    <property type="entry name" value="WH-like_DNA-bd_sf"/>
</dbReference>
<feature type="domain" description="ANTAR" evidence="2">
    <location>
        <begin position="148"/>
        <end position="209"/>
    </location>
</feature>
<dbReference type="InterPro" id="IPR036513">
    <property type="entry name" value="STAS_dom_sf"/>
</dbReference>
<evidence type="ECO:0000259" key="2">
    <source>
        <dbReference type="PROSITE" id="PS50921"/>
    </source>
</evidence>
<dbReference type="SUPFAM" id="SSF52091">
    <property type="entry name" value="SpoIIaa-like"/>
    <property type="match status" value="1"/>
</dbReference>
<dbReference type="EMBL" id="FOWC01000003">
    <property type="protein sequence ID" value="SFO82813.1"/>
    <property type="molecule type" value="Genomic_DNA"/>
</dbReference>
<dbReference type="PROSITE" id="PS50921">
    <property type="entry name" value="ANTAR"/>
    <property type="match status" value="1"/>
</dbReference>
<dbReference type="InterPro" id="IPR005561">
    <property type="entry name" value="ANTAR"/>
</dbReference>
<dbReference type="OrthoDB" id="3683444at2"/>
<gene>
    <name evidence="3" type="ORF">SAMN05421854_103131</name>
</gene>
<dbReference type="InterPro" id="IPR002645">
    <property type="entry name" value="STAS_dom"/>
</dbReference>
<dbReference type="Gene3D" id="1.10.10.10">
    <property type="entry name" value="Winged helix-like DNA-binding domain superfamily/Winged helix DNA-binding domain"/>
    <property type="match status" value="1"/>
</dbReference>
<proteinExistence type="predicted"/>
<feature type="domain" description="STAS" evidence="1">
    <location>
        <begin position="12"/>
        <end position="103"/>
    </location>
</feature>
<dbReference type="Proteomes" id="UP000199137">
    <property type="component" value="Unassembled WGS sequence"/>
</dbReference>
<dbReference type="RefSeq" id="WP_093573519.1">
    <property type="nucleotide sequence ID" value="NZ_FOWC01000003.1"/>
</dbReference>